<dbReference type="KEGG" id="clz:BIU88_05755"/>
<dbReference type="AlphaFoldDB" id="A0A1D8CXN3"/>
<keyword evidence="2" id="KW-1185">Reference proteome</keyword>
<dbReference type="Proteomes" id="UP000095185">
    <property type="component" value="Chromosome"/>
</dbReference>
<proteinExistence type="predicted"/>
<dbReference type="EMBL" id="CP017305">
    <property type="protein sequence ID" value="AOS83696.1"/>
    <property type="molecule type" value="Genomic_DNA"/>
</dbReference>
<sequence length="74" mass="8557">MRNRKHFLRQVFQCDEWFQHHADSCEVLTFNCPGLQSGDRAANIKIRASAQFLLSLLRTQFVVINVLKTIGLKP</sequence>
<dbReference type="STRING" id="274537.BIU88_05755"/>
<protein>
    <submittedName>
        <fullName evidence="1">Uncharacterized protein</fullName>
    </submittedName>
</protein>
<gene>
    <name evidence="1" type="ORF">BIU88_05755</name>
</gene>
<name>A0A1D8CXN3_CHLLM</name>
<evidence type="ECO:0000313" key="2">
    <source>
        <dbReference type="Proteomes" id="UP000095185"/>
    </source>
</evidence>
<reference evidence="1" key="1">
    <citation type="submission" date="2016-09" db="EMBL/GenBank/DDBJ databases">
        <title>Genome sequence of Chlorobaculum limnaeum.</title>
        <authorList>
            <person name="Liu Z."/>
            <person name="Tank M."/>
            <person name="Bryant D.A."/>
        </authorList>
    </citation>
    <scope>NUCLEOTIDE SEQUENCE [LARGE SCALE GENOMIC DNA]</scope>
    <source>
        <strain evidence="1">DSM 1677</strain>
    </source>
</reference>
<accession>A0A1D8CXN3</accession>
<evidence type="ECO:0000313" key="1">
    <source>
        <dbReference type="EMBL" id="AOS83696.1"/>
    </source>
</evidence>
<organism evidence="1 2">
    <name type="scientific">Chlorobaculum limnaeum</name>
    <dbReference type="NCBI Taxonomy" id="274537"/>
    <lineage>
        <taxon>Bacteria</taxon>
        <taxon>Pseudomonadati</taxon>
        <taxon>Chlorobiota</taxon>
        <taxon>Chlorobiia</taxon>
        <taxon>Chlorobiales</taxon>
        <taxon>Chlorobiaceae</taxon>
        <taxon>Chlorobaculum</taxon>
    </lineage>
</organism>